<evidence type="ECO:0000313" key="1">
    <source>
        <dbReference type="EMBL" id="MBA6062322.1"/>
    </source>
</evidence>
<accession>A0A7W2JNL1</accession>
<protein>
    <submittedName>
        <fullName evidence="1">Phage head closure protein</fullName>
    </submittedName>
</protein>
<dbReference type="EMBL" id="JACGCU010000065">
    <property type="protein sequence ID" value="MBA6062322.1"/>
    <property type="molecule type" value="Genomic_DNA"/>
</dbReference>
<dbReference type="InterPro" id="IPR038666">
    <property type="entry name" value="SSP1_head-tail_sf"/>
</dbReference>
<dbReference type="Gene3D" id="2.40.10.270">
    <property type="entry name" value="Bacteriophage SPP1 head-tail adaptor protein"/>
    <property type="match status" value="1"/>
</dbReference>
<reference evidence="3 4" key="1">
    <citation type="submission" date="2020-07" db="EMBL/GenBank/DDBJ databases">
        <title>Diversity of carbapenemase encoding genes among Pseudomonas putida group clinical isolates in a tertiary Brazilian hospital.</title>
        <authorList>
            <person name="Alberto-Lei F."/>
            <person name="Nodari C.S."/>
            <person name="Streling A.P."/>
            <person name="Paulino J.T."/>
            <person name="Bessa-Neto F.O."/>
            <person name="Cayo R."/>
            <person name="Gales A.C."/>
        </authorList>
    </citation>
    <scope>NUCLEOTIDE SEQUENCE [LARGE SCALE GENOMIC DNA]</scope>
    <source>
        <strain evidence="2 4">12273</strain>
        <strain evidence="1 3">14535</strain>
    </source>
</reference>
<dbReference type="RefSeq" id="WP_029885586.1">
    <property type="nucleotide sequence ID" value="NZ_BQHU01000009.1"/>
</dbReference>
<comment type="caution">
    <text evidence="1">The sequence shown here is derived from an EMBL/GenBank/DDBJ whole genome shotgun (WGS) entry which is preliminary data.</text>
</comment>
<dbReference type="NCBIfam" id="TIGR01563">
    <property type="entry name" value="gp16_SPP1"/>
    <property type="match status" value="1"/>
</dbReference>
<dbReference type="Pfam" id="PF05521">
    <property type="entry name" value="Phage_HCP"/>
    <property type="match status" value="1"/>
</dbReference>
<evidence type="ECO:0000313" key="2">
    <source>
        <dbReference type="EMBL" id="MBA6145094.1"/>
    </source>
</evidence>
<dbReference type="EMBL" id="JACGCZ010000049">
    <property type="protein sequence ID" value="MBA6145094.1"/>
    <property type="molecule type" value="Genomic_DNA"/>
</dbReference>
<evidence type="ECO:0000313" key="4">
    <source>
        <dbReference type="Proteomes" id="UP000590738"/>
    </source>
</evidence>
<dbReference type="InterPro" id="IPR008767">
    <property type="entry name" value="Phage_SPP1_head-tail_adaptor"/>
</dbReference>
<organism evidence="1 3">
    <name type="scientific">Pseudomonas juntendi</name>
    <dbReference type="NCBI Taxonomy" id="2666183"/>
    <lineage>
        <taxon>Bacteria</taxon>
        <taxon>Pseudomonadati</taxon>
        <taxon>Pseudomonadota</taxon>
        <taxon>Gammaproteobacteria</taxon>
        <taxon>Pseudomonadales</taxon>
        <taxon>Pseudomonadaceae</taxon>
        <taxon>Pseudomonas</taxon>
    </lineage>
</organism>
<gene>
    <name evidence="2" type="ORF">H4B97_21940</name>
    <name evidence="1" type="ORF">H4C44_24485</name>
</gene>
<name>A0A7W2JNL1_9PSED</name>
<dbReference type="AlphaFoldDB" id="A0A7W2JNL1"/>
<dbReference type="Proteomes" id="UP000556620">
    <property type="component" value="Unassembled WGS sequence"/>
</dbReference>
<evidence type="ECO:0000313" key="3">
    <source>
        <dbReference type="Proteomes" id="UP000556620"/>
    </source>
</evidence>
<proteinExistence type="predicted"/>
<dbReference type="Proteomes" id="UP000590738">
    <property type="component" value="Unassembled WGS sequence"/>
</dbReference>
<sequence length="108" mass="12131">MRAGPMRHRCILAQVVREQNSTGGFKETWPATAEVWAEVTMPTGRVMPVAEQLQATVTAEIRIRPRKDIAAGWRVTEKRTGITYKVEAALLNNERDMLRLLCSSVPNP</sequence>